<dbReference type="Pfam" id="PF22992">
    <property type="entry name" value="C2CH-4th_BIRD-IDD"/>
    <property type="match status" value="1"/>
</dbReference>
<proteinExistence type="predicted"/>
<dbReference type="GO" id="GO:0005634">
    <property type="term" value="C:nucleus"/>
    <property type="evidence" value="ECO:0007669"/>
    <property type="project" value="TreeGrafter"/>
</dbReference>
<dbReference type="OrthoDB" id="6354171at2759"/>
<keyword evidence="7" id="KW-0804">Transcription</keyword>
<keyword evidence="2" id="KW-0677">Repeat</keyword>
<dbReference type="SMART" id="SM00355">
    <property type="entry name" value="ZnF_C2H2"/>
    <property type="match status" value="3"/>
</dbReference>
<sequence>MSPSFNNAISSSSGQSYLLARAAAGANNFNRAATAPMTRIQQHNYVAPPPPPPKKRRNQPGYPSPDAEVIALSPRTIMATNRFLCEVCHKGFQREQNLQLHRRGHNLPWKLKQKSNNEVRRKVYTCPEPSCVHHDPKRALGDLTGIKKHYYRKHCEKTFKCEKCPKFYAVESDQKAHTKICGTKEYPCDCGTIFSRRDSYTSHKPFCDALTQESARSPTVSFTATAAAAGDGGRHGFYGGAASALSHNYFGSSNANSGFTPLAAAGYNLNNSSSDKFEDFVPQSRNPGPGLTNLFMQFSPDQGILAQNGQSLMNQHSLINHLGDNINSNNLFNLGYFQDNSKNSGHTSVPSLFTNGAAADNNNPSALLRGLTPSSSSSMVINDYGDSDNGNLQDLMNSLAATPDHQARSSSLYDPYFGDDLSMGGSDRLTLDFLGVNGGGIVNNGNDGGGAPPLDAEMNFASHPNHPFGKA</sequence>
<evidence type="ECO:0000256" key="2">
    <source>
        <dbReference type="ARBA" id="ARBA00022737"/>
    </source>
</evidence>
<evidence type="ECO:0000256" key="8">
    <source>
        <dbReference type="PROSITE-ProRule" id="PRU00042"/>
    </source>
</evidence>
<keyword evidence="5" id="KW-0805">Transcription regulation</keyword>
<dbReference type="InterPro" id="IPR055187">
    <property type="entry name" value="C2CH-3rd_BIRD-IDD"/>
</dbReference>
<keyword evidence="4" id="KW-0862">Zinc</keyword>
<evidence type="ECO:0000256" key="4">
    <source>
        <dbReference type="ARBA" id="ARBA00022833"/>
    </source>
</evidence>
<feature type="domain" description="C2H2-type" evidence="10">
    <location>
        <begin position="83"/>
        <end position="105"/>
    </location>
</feature>
<feature type="region of interest" description="Disordered" evidence="9">
    <location>
        <begin position="43"/>
        <end position="67"/>
    </location>
</feature>
<dbReference type="Proteomes" id="UP000467841">
    <property type="component" value="Unassembled WGS sequence"/>
</dbReference>
<evidence type="ECO:0000313" key="11">
    <source>
        <dbReference type="EMBL" id="CAA7032527.1"/>
    </source>
</evidence>
<evidence type="ECO:0000256" key="7">
    <source>
        <dbReference type="ARBA" id="ARBA00023163"/>
    </source>
</evidence>
<dbReference type="PANTHER" id="PTHR10593">
    <property type="entry name" value="SERINE/THREONINE-PROTEIN KINASE RIO"/>
    <property type="match status" value="1"/>
</dbReference>
<dbReference type="Pfam" id="PF00096">
    <property type="entry name" value="zf-C2H2"/>
    <property type="match status" value="1"/>
</dbReference>
<reference evidence="11" key="1">
    <citation type="submission" date="2020-01" db="EMBL/GenBank/DDBJ databases">
        <authorList>
            <person name="Mishra B."/>
        </authorList>
    </citation>
    <scope>NUCLEOTIDE SEQUENCE [LARGE SCALE GENOMIC DNA]</scope>
</reference>
<dbReference type="InterPro" id="IPR055185">
    <property type="entry name" value="C2CH-4th_BIRD-IDD"/>
</dbReference>
<dbReference type="Gene3D" id="3.30.160.60">
    <property type="entry name" value="Classic Zinc Finger"/>
    <property type="match status" value="1"/>
</dbReference>
<dbReference type="PANTHER" id="PTHR10593:SF175">
    <property type="entry name" value="PROTEIN INDETERMINATE-DOMAIN 6, CHLOROPLASTIC"/>
    <property type="match status" value="1"/>
</dbReference>
<evidence type="ECO:0000313" key="12">
    <source>
        <dbReference type="Proteomes" id="UP000467841"/>
    </source>
</evidence>
<dbReference type="FunFam" id="3.30.160.60:FF:000554">
    <property type="entry name" value="protein indeterminate-domain 12-like"/>
    <property type="match status" value="1"/>
</dbReference>
<evidence type="ECO:0000256" key="1">
    <source>
        <dbReference type="ARBA" id="ARBA00022723"/>
    </source>
</evidence>
<gene>
    <name evidence="11" type="ORF">MERR_LOCUS19762</name>
</gene>
<dbReference type="InterPro" id="IPR013087">
    <property type="entry name" value="Znf_C2H2_type"/>
</dbReference>
<dbReference type="InterPro" id="IPR055186">
    <property type="entry name" value="C2H2-2nd_BIRD-IDD"/>
</dbReference>
<evidence type="ECO:0000256" key="9">
    <source>
        <dbReference type="SAM" id="MobiDB-lite"/>
    </source>
</evidence>
<name>A0A6D2ITQ3_9BRAS</name>
<accession>A0A6D2ITQ3</accession>
<dbReference type="PROSITE" id="PS50157">
    <property type="entry name" value="ZINC_FINGER_C2H2_2"/>
    <property type="match status" value="2"/>
</dbReference>
<dbReference type="InterPro" id="IPR031140">
    <property type="entry name" value="IDD1-16"/>
</dbReference>
<keyword evidence="3 8" id="KW-0863">Zinc-finger</keyword>
<comment type="caution">
    <text evidence="11">The sequence shown here is derived from an EMBL/GenBank/DDBJ whole genome shotgun (WGS) entry which is preliminary data.</text>
</comment>
<protein>
    <recommendedName>
        <fullName evidence="10">C2H2-type domain-containing protein</fullName>
    </recommendedName>
</protein>
<evidence type="ECO:0000259" key="10">
    <source>
        <dbReference type="PROSITE" id="PS50157"/>
    </source>
</evidence>
<organism evidence="11 12">
    <name type="scientific">Microthlaspi erraticum</name>
    <dbReference type="NCBI Taxonomy" id="1685480"/>
    <lineage>
        <taxon>Eukaryota</taxon>
        <taxon>Viridiplantae</taxon>
        <taxon>Streptophyta</taxon>
        <taxon>Embryophyta</taxon>
        <taxon>Tracheophyta</taxon>
        <taxon>Spermatophyta</taxon>
        <taxon>Magnoliopsida</taxon>
        <taxon>eudicotyledons</taxon>
        <taxon>Gunneridae</taxon>
        <taxon>Pentapetalae</taxon>
        <taxon>rosids</taxon>
        <taxon>malvids</taxon>
        <taxon>Brassicales</taxon>
        <taxon>Brassicaceae</taxon>
        <taxon>Coluteocarpeae</taxon>
        <taxon>Microthlaspi</taxon>
    </lineage>
</organism>
<dbReference type="AlphaFoldDB" id="A0A6D2ITQ3"/>
<dbReference type="GO" id="GO:0003677">
    <property type="term" value="F:DNA binding"/>
    <property type="evidence" value="ECO:0007669"/>
    <property type="project" value="UniProtKB-KW"/>
</dbReference>
<evidence type="ECO:0000256" key="3">
    <source>
        <dbReference type="ARBA" id="ARBA00022771"/>
    </source>
</evidence>
<evidence type="ECO:0000256" key="5">
    <source>
        <dbReference type="ARBA" id="ARBA00023015"/>
    </source>
</evidence>
<keyword evidence="12" id="KW-1185">Reference proteome</keyword>
<dbReference type="Pfam" id="PF22996">
    <property type="entry name" value="C2H2-2nd_BIRD-IDD"/>
    <property type="match status" value="1"/>
</dbReference>
<dbReference type="GO" id="GO:0008270">
    <property type="term" value="F:zinc ion binding"/>
    <property type="evidence" value="ECO:0007669"/>
    <property type="project" value="UniProtKB-KW"/>
</dbReference>
<dbReference type="PROSITE" id="PS00028">
    <property type="entry name" value="ZINC_FINGER_C2H2_1"/>
    <property type="match status" value="1"/>
</dbReference>
<feature type="domain" description="C2H2-type" evidence="10">
    <location>
        <begin position="159"/>
        <end position="187"/>
    </location>
</feature>
<dbReference type="EMBL" id="CACVBM020001122">
    <property type="protein sequence ID" value="CAA7032527.1"/>
    <property type="molecule type" value="Genomic_DNA"/>
</dbReference>
<dbReference type="GO" id="GO:0003700">
    <property type="term" value="F:DNA-binding transcription factor activity"/>
    <property type="evidence" value="ECO:0007669"/>
    <property type="project" value="TreeGrafter"/>
</dbReference>
<evidence type="ECO:0000256" key="6">
    <source>
        <dbReference type="ARBA" id="ARBA00023125"/>
    </source>
</evidence>
<keyword evidence="1" id="KW-0479">Metal-binding</keyword>
<keyword evidence="6" id="KW-0238">DNA-binding</keyword>
<dbReference type="Pfam" id="PF22995">
    <property type="entry name" value="C2CH-3rd_BIRD-IDD"/>
    <property type="match status" value="1"/>
</dbReference>